<dbReference type="RefSeq" id="WP_116285233.1">
    <property type="nucleotide sequence ID" value="NZ_CP034674.1"/>
</dbReference>
<geneLocation type="plasmid" evidence="2">
    <name>pvaj360</name>
</geneLocation>
<proteinExistence type="predicted"/>
<reference evidence="1 2" key="1">
    <citation type="submission" date="2018-12" db="EMBL/GenBank/DDBJ databases">
        <title>Characterization and Draft Genome of Vibrio anguillarum J360 Marine Pathogen Isolated from an Outbreak in Lumpfish (Cyclopterus lumpus).</title>
        <authorList>
            <person name="Vasquez J.I."/>
            <person name="Cao T."/>
            <person name="Chakraborty S."/>
            <person name="Gnanagobal H."/>
            <person name="Wescot J."/>
            <person name="Boyce D."/>
            <person name="Santander J."/>
        </authorList>
    </citation>
    <scope>NUCLEOTIDE SEQUENCE [LARGE SCALE GENOMIC DNA]</scope>
    <source>
        <strain evidence="1 2">J360</strain>
        <plasmid evidence="2">pvaj360</plasmid>
    </source>
</reference>
<evidence type="ECO:0000313" key="2">
    <source>
        <dbReference type="Proteomes" id="UP000256923"/>
    </source>
</evidence>
<dbReference type="EMBL" id="CP034674">
    <property type="protein sequence ID" value="AZS27512.1"/>
    <property type="molecule type" value="Genomic_DNA"/>
</dbReference>
<sequence length="260" mass="29765">MKSYEKDEAIEAKTLNQLAMHYFSINERAAGMSCWQEARAIEIIQRSGDFALLEDAVKGHEQELINMAQFFYDNEKEGWGGILANMVGLFRAMSISGPMSDRIKTQKNRESAQGPRGDARFLLPIWNTAIQEELCKFDSEGVVWTYELLHREVESNLFEQGLKCPSYNRIKELAPDVCKRYGFALPSKGKPLTVEFSSDLSEKLMKLIYENPKWGAAFLAEKLNSDGVRCDKDKITLFLRRNKLNNAKLRFEFVNQKISA</sequence>
<organism evidence="1 2">
    <name type="scientific">Vibrio anguillarum</name>
    <name type="common">Listonella anguillarum</name>
    <dbReference type="NCBI Taxonomy" id="55601"/>
    <lineage>
        <taxon>Bacteria</taxon>
        <taxon>Pseudomonadati</taxon>
        <taxon>Pseudomonadota</taxon>
        <taxon>Gammaproteobacteria</taxon>
        <taxon>Vibrionales</taxon>
        <taxon>Vibrionaceae</taxon>
        <taxon>Vibrio</taxon>
    </lineage>
</organism>
<gene>
    <name evidence="1" type="ORF">DYL72_21615</name>
</gene>
<name>A0A7U6FUH2_VIBAN</name>
<dbReference type="AlphaFoldDB" id="A0A7U6FUH2"/>
<accession>A0A7U6FUH2</accession>
<evidence type="ECO:0000313" key="1">
    <source>
        <dbReference type="EMBL" id="AZS27512.1"/>
    </source>
</evidence>
<protein>
    <submittedName>
        <fullName evidence="1">Uncharacterized protein</fullName>
    </submittedName>
</protein>
<keyword evidence="1" id="KW-0614">Plasmid</keyword>
<dbReference type="Proteomes" id="UP000256923">
    <property type="component" value="Plasmid pVaJ360"/>
</dbReference>